<dbReference type="Proteomes" id="UP000037737">
    <property type="component" value="Unassembled WGS sequence"/>
</dbReference>
<accession>A0A0M8MN57</accession>
<dbReference type="Pfam" id="PF26348">
    <property type="entry name" value="SRA_ScoMcrA"/>
    <property type="match status" value="1"/>
</dbReference>
<evidence type="ECO:0000313" key="3">
    <source>
        <dbReference type="Proteomes" id="UP000037737"/>
    </source>
</evidence>
<organism evidence="2 3">
    <name type="scientific">Microbacterium aurantiacum</name>
    <dbReference type="NCBI Taxonomy" id="162393"/>
    <lineage>
        <taxon>Bacteria</taxon>
        <taxon>Bacillati</taxon>
        <taxon>Actinomycetota</taxon>
        <taxon>Actinomycetes</taxon>
        <taxon>Micrococcales</taxon>
        <taxon>Microbacteriaceae</taxon>
        <taxon>Microbacterium</taxon>
    </lineage>
</organism>
<reference evidence="2" key="1">
    <citation type="submission" date="2015-04" db="EMBL/GenBank/DDBJ databases">
        <title>Complete genome sequence of Microbacterium chocolatum SIT 101, a bacterium enantioselectively hydrolyzing mesomeric diesters.</title>
        <authorList>
            <person name="Li X."/>
            <person name="Xu Y."/>
        </authorList>
    </citation>
    <scope>NUCLEOTIDE SEQUENCE [LARGE SCALE GENOMIC DNA]</scope>
    <source>
        <strain evidence="2">SIT 101</strain>
    </source>
</reference>
<protein>
    <recommendedName>
        <fullName evidence="1">ScoMcrA-like SRA domain-containing protein</fullName>
    </recommendedName>
</protein>
<name>A0A0M8MN57_9MICO</name>
<gene>
    <name evidence="2" type="ORF">XI38_08840</name>
</gene>
<dbReference type="KEGG" id="mcw:A8L33_13315"/>
<dbReference type="PATRIC" id="fig|84292.3.peg.1800"/>
<dbReference type="InterPro" id="IPR058712">
    <property type="entry name" value="SRA_ScoMcrA"/>
</dbReference>
<evidence type="ECO:0000313" key="2">
    <source>
        <dbReference type="EMBL" id="KOS10884.1"/>
    </source>
</evidence>
<comment type="caution">
    <text evidence="2">The sequence shown here is derived from an EMBL/GenBank/DDBJ whole genome shotgun (WGS) entry which is preliminary data.</text>
</comment>
<dbReference type="OrthoDB" id="4939521at2"/>
<keyword evidence="3" id="KW-1185">Reference proteome</keyword>
<sequence>MTGTLPAMDPTTPALLALEAGVSQKWVREILRELYGTLPEDTTRWVLDDLQAEEVRSRLPARDGAPRDWALEVGDTVRRRQLHRQYGGGQQGGISSSSRTSDIFIFTNPARRSRYGYDLHEGLQPDGSFAYTGEGQSGDQEFTRGNKALLNAADEGRTIRVFNAQPPYATYVGAFTTGDPLCSLHEIPDADGNLRRAIVFNLVPLDANPTLLAPNPGQLRLLKPQVGRWDPPDASDINVIVDATQLPPGDRIVSRQEFQLQADFGHWLTDRGTPPSRLRLPVAGAIIEPDMYVEAEGWVVEAKKSTGREYVRMAIGQVLDYTHNARALDTQVSPMILLPGRAESDLRELTADLGITLASRDGDSFELVRP</sequence>
<dbReference type="EMBL" id="LAVO01000007">
    <property type="protein sequence ID" value="KOS10884.1"/>
    <property type="molecule type" value="Genomic_DNA"/>
</dbReference>
<proteinExistence type="predicted"/>
<dbReference type="AlphaFoldDB" id="A0A0M8MN57"/>
<evidence type="ECO:0000259" key="1">
    <source>
        <dbReference type="Pfam" id="PF26348"/>
    </source>
</evidence>
<feature type="domain" description="ScoMcrA-like SRA" evidence="1">
    <location>
        <begin position="74"/>
        <end position="208"/>
    </location>
</feature>